<evidence type="ECO:0000256" key="2">
    <source>
        <dbReference type="ARBA" id="ARBA00008072"/>
    </source>
</evidence>
<dbReference type="SUPFAM" id="SSF50129">
    <property type="entry name" value="GroES-like"/>
    <property type="match status" value="1"/>
</dbReference>
<dbReference type="Proteomes" id="UP000828236">
    <property type="component" value="Unassembled WGS sequence"/>
</dbReference>
<dbReference type="Pfam" id="PF00107">
    <property type="entry name" value="ADH_zinc_N"/>
    <property type="match status" value="1"/>
</dbReference>
<dbReference type="Pfam" id="PF08240">
    <property type="entry name" value="ADH_N"/>
    <property type="match status" value="1"/>
</dbReference>
<evidence type="ECO:0000256" key="3">
    <source>
        <dbReference type="ARBA" id="ARBA00022723"/>
    </source>
</evidence>
<dbReference type="AlphaFoldDB" id="A0A9D4NQ94"/>
<evidence type="ECO:0000256" key="6">
    <source>
        <dbReference type="ARBA" id="ARBA00023027"/>
    </source>
</evidence>
<comment type="similarity">
    <text evidence="2">Belongs to the zinc-containing alcohol dehydrogenase family.</text>
</comment>
<dbReference type="InterPro" id="IPR036291">
    <property type="entry name" value="NAD(P)-bd_dom_sf"/>
</dbReference>
<dbReference type="GO" id="GO:0046872">
    <property type="term" value="F:metal ion binding"/>
    <property type="evidence" value="ECO:0007669"/>
    <property type="project" value="UniProtKB-KW"/>
</dbReference>
<evidence type="ECO:0000256" key="1">
    <source>
        <dbReference type="ARBA" id="ARBA00001947"/>
    </source>
</evidence>
<reference evidence="10" key="2">
    <citation type="journal article" date="2021" name="World Allergy Organ. J.">
        <title>Chromosome-level assembly of Dermatophagoides farinae genome and transcriptome reveals two novel allergens Der f 37 and Der f 39.</title>
        <authorList>
            <person name="Chen J."/>
            <person name="Cai Z."/>
            <person name="Fan D."/>
            <person name="Hu J."/>
            <person name="Hou Y."/>
            <person name="He Y."/>
            <person name="Zhang Z."/>
            <person name="Zhao Z."/>
            <person name="Gao P."/>
            <person name="Hu W."/>
            <person name="Sun J."/>
            <person name="Li J."/>
            <person name="Ji K."/>
        </authorList>
    </citation>
    <scope>NUCLEOTIDE SEQUENCE</scope>
    <source>
        <strain evidence="10">JKM2019</strain>
    </source>
</reference>
<keyword evidence="3" id="KW-0479">Metal-binding</keyword>
<evidence type="ECO:0000256" key="7">
    <source>
        <dbReference type="ARBA" id="ARBA00026132"/>
    </source>
</evidence>
<sequence length="354" mass="38809">MPSKPNQAFVLRAPNQAKLEPYEMPGDPGPDEVLCRTLAVGICGSDIHYWRDGKVGTFILGNEPFVLGHETAAEIVRCGKNVLHLKPGDRVAVEPTVSCGDCDYCLNDQYNLCPQITCHATPPIDGTLQHYFIHTAKYCFKVPEKLTNDECAMMEPLAVAVHACQRVNITKKSNILITGAGPIGLLILQVAKAYGANRVVITDINEERLNFAKELGADETILIQRENSEEKNVQIIRDRFNQIGSDIAFECSGVGVNFRLIIFASKPGGTCMFVGMGPSELQLPVAAAAFREIKIYGSLRYKGCFPIAIDLVANGQVNLQKMATHHFDFAETLKAFETAKSGQGIKVIINVDRQ</sequence>
<evidence type="ECO:0000256" key="4">
    <source>
        <dbReference type="ARBA" id="ARBA00022833"/>
    </source>
</evidence>
<name>A0A9D4NQ94_DERFA</name>
<dbReference type="Gene3D" id="3.40.50.720">
    <property type="entry name" value="NAD(P)-binding Rossmann-like Domain"/>
    <property type="match status" value="1"/>
</dbReference>
<proteinExistence type="inferred from homology"/>
<dbReference type="InterPro" id="IPR011032">
    <property type="entry name" value="GroES-like_sf"/>
</dbReference>
<gene>
    <name evidence="10" type="ORF">HUG17_10494</name>
</gene>
<comment type="caution">
    <text evidence="10">The sequence shown here is derived from an EMBL/GenBank/DDBJ whole genome shotgun (WGS) entry which is preliminary data.</text>
</comment>
<keyword evidence="4" id="KW-0862">Zinc</keyword>
<evidence type="ECO:0000259" key="9">
    <source>
        <dbReference type="SMART" id="SM00829"/>
    </source>
</evidence>
<evidence type="ECO:0000313" key="10">
    <source>
        <dbReference type="EMBL" id="KAH7636524.1"/>
    </source>
</evidence>
<keyword evidence="5" id="KW-0560">Oxidoreductase</keyword>
<evidence type="ECO:0000256" key="5">
    <source>
        <dbReference type="ARBA" id="ARBA00023002"/>
    </source>
</evidence>
<organism evidence="10">
    <name type="scientific">Dermatophagoides farinae</name>
    <name type="common">American house dust mite</name>
    <dbReference type="NCBI Taxonomy" id="6954"/>
    <lineage>
        <taxon>Eukaryota</taxon>
        <taxon>Metazoa</taxon>
        <taxon>Ecdysozoa</taxon>
        <taxon>Arthropoda</taxon>
        <taxon>Chelicerata</taxon>
        <taxon>Arachnida</taxon>
        <taxon>Acari</taxon>
        <taxon>Acariformes</taxon>
        <taxon>Sarcoptiformes</taxon>
        <taxon>Astigmata</taxon>
        <taxon>Psoroptidia</taxon>
        <taxon>Analgoidea</taxon>
        <taxon>Pyroglyphidae</taxon>
        <taxon>Dermatophagoidinae</taxon>
        <taxon>Dermatophagoides</taxon>
    </lineage>
</organism>
<dbReference type="SUPFAM" id="SSF51735">
    <property type="entry name" value="NAD(P)-binding Rossmann-fold domains"/>
    <property type="match status" value="1"/>
</dbReference>
<dbReference type="CDD" id="cd05285">
    <property type="entry name" value="sorbitol_DH"/>
    <property type="match status" value="1"/>
</dbReference>
<dbReference type="InterPro" id="IPR013154">
    <property type="entry name" value="ADH-like_N"/>
</dbReference>
<dbReference type="PANTHER" id="PTHR43161">
    <property type="entry name" value="SORBITOL DEHYDROGENASE"/>
    <property type="match status" value="1"/>
</dbReference>
<dbReference type="InterPro" id="IPR013149">
    <property type="entry name" value="ADH-like_C"/>
</dbReference>
<dbReference type="OrthoDB" id="1879366at2759"/>
<dbReference type="EMBL" id="SDOV01000010">
    <property type="protein sequence ID" value="KAH7636524.1"/>
    <property type="molecule type" value="Genomic_DNA"/>
</dbReference>
<comment type="cofactor">
    <cofactor evidence="1">
        <name>Zn(2+)</name>
        <dbReference type="ChEBI" id="CHEBI:29105"/>
    </cofactor>
</comment>
<dbReference type="PANTHER" id="PTHR43161:SF9">
    <property type="entry name" value="SORBITOL DEHYDROGENASE"/>
    <property type="match status" value="1"/>
</dbReference>
<keyword evidence="6" id="KW-0520">NAD</keyword>
<evidence type="ECO:0000256" key="8">
    <source>
        <dbReference type="ARBA" id="ARBA00032485"/>
    </source>
</evidence>
<dbReference type="Gene3D" id="3.90.180.10">
    <property type="entry name" value="Medium-chain alcohol dehydrogenases, catalytic domain"/>
    <property type="match status" value="1"/>
</dbReference>
<feature type="domain" description="Enoyl reductase (ER)" evidence="9">
    <location>
        <begin position="12"/>
        <end position="349"/>
    </location>
</feature>
<reference evidence="10" key="1">
    <citation type="submission" date="2020-06" db="EMBL/GenBank/DDBJ databases">
        <authorList>
            <person name="Ji K."/>
            <person name="Li J."/>
        </authorList>
    </citation>
    <scope>NUCLEOTIDE SEQUENCE</scope>
    <source>
        <strain evidence="10">JKM2019</strain>
        <tissue evidence="10">Whole body</tissue>
    </source>
</reference>
<protein>
    <recommendedName>
        <fullName evidence="7">Sorbitol dehydrogenase</fullName>
    </recommendedName>
    <alternativeName>
        <fullName evidence="8">Polyol dehydrogenase</fullName>
    </alternativeName>
</protein>
<accession>A0A9D4NQ94</accession>
<dbReference type="SMART" id="SM00829">
    <property type="entry name" value="PKS_ER"/>
    <property type="match status" value="1"/>
</dbReference>
<dbReference type="FunFam" id="3.40.50.720:FF:000068">
    <property type="entry name" value="Sorbitol dehydrogenase"/>
    <property type="match status" value="1"/>
</dbReference>
<dbReference type="InterPro" id="IPR045306">
    <property type="entry name" value="SDH-like"/>
</dbReference>
<dbReference type="InterPro" id="IPR020843">
    <property type="entry name" value="ER"/>
</dbReference>
<dbReference type="GO" id="GO:0016616">
    <property type="term" value="F:oxidoreductase activity, acting on the CH-OH group of donors, NAD or NADP as acceptor"/>
    <property type="evidence" value="ECO:0007669"/>
    <property type="project" value="InterPro"/>
</dbReference>